<dbReference type="STRING" id="69332.A0A388JUI2"/>
<dbReference type="Gramene" id="GBG61464">
    <property type="protein sequence ID" value="GBG61464"/>
    <property type="gene ID" value="CBR_g21808"/>
</dbReference>
<accession>A0A388JUI2</accession>
<dbReference type="Proteomes" id="UP000265515">
    <property type="component" value="Unassembled WGS sequence"/>
</dbReference>
<evidence type="ECO:0000256" key="1">
    <source>
        <dbReference type="SAM" id="MobiDB-lite"/>
    </source>
</evidence>
<keyword evidence="3" id="KW-1185">Reference proteome</keyword>
<evidence type="ECO:0000313" key="2">
    <source>
        <dbReference type="EMBL" id="GBG61464.1"/>
    </source>
</evidence>
<feature type="region of interest" description="Disordered" evidence="1">
    <location>
        <begin position="941"/>
        <end position="961"/>
    </location>
</feature>
<name>A0A388JUI2_CHABU</name>
<feature type="compositionally biased region" description="Polar residues" evidence="1">
    <location>
        <begin position="714"/>
        <end position="724"/>
    </location>
</feature>
<feature type="region of interest" description="Disordered" evidence="1">
    <location>
        <begin position="698"/>
        <end position="733"/>
    </location>
</feature>
<sequence length="1126" mass="123904">MASGLGGAGGIGGGSESGVIGDIMAQLQALFYRKMHLNVTQMGHSPASPPVALPRLNKTMALQMPAVTSALRRLQESLVGLAAAGSLTIPELIEKLDTCAKVFPPKSRPLAAARVFAFETLAAALARIIERGERSRAFAIRSLQGLEPAHINLLLDGLVAPIVAVDFVDNFGGGVLSKPMAIAGQSMDADANSHSTGSINAATAAVIGAMAAEAEKCLASLSNFMLVLVVNGVCDRFMGVQPSLQQDQGQSHLNIQSIGWEGQVKYLLATSRWKFGLIDPPMRSSTCRFLRAVLEFVVPSATRTAQKKVVVTCLVGIWRTLMAETRATPQANIQWQELLENEEDQLQVYLDIHGEAFTLMQKWARKTKLRVHALSLMQVLLCHGTFEFFRSSKQREHFTITVMAACGDQACRPDVLDVLAAYIREVPSIFISQIREAWRLEAMNLMSSAFPRSKAAPVAELRPLTDCLVALGASELEHTVGAITNLLASSRHHSSHKIVALRALARLLRDNPPLEIGRQKEELITMVTACLKEKDQPFLIGEALRCVPMLLVMATDGPGKWMFYEREKEGEKRQREDGKEALVPGTILKHGLTQAEVLNLMRELCWWSDRTIALEATVALRENIHMLPMHLLSAALRIACRTITNSLNAVAEDWRRRLTDVEAVLYEFLRRFSPRGSKMAQHFSRMCSSRGSSLSGTILPGSSGGHHHQSSVSEGASRQGEQSTGLDGGSIAKGSGGGGDGGLSFAKGIDLPTPAQWARIRVKVEGIVVLALAHHDRTVWMQAYQLLRLLDHDLFRAIEEPSLRDNGVLSHRPSPRASPRRTPSRYDRFGSGRYSGYGFGLQSVIPSSGFRGGSRDGMHSRRPSADVERPPFLADCLLRKPLSAVDLDVWRTRGAWCNVHWAPELWYLLLQQYDRYEVCLQWAWSKIVNHNIWSLCPKARSQATNPQSPRPPPGPVGQSGAVVSPPAVVRVTSLVGASGLLVQPPVVDASKSTSGITDTGGKIKGLTPEMMDGAFQLWRNLLHFAILCLRLPNHPEFDLEEAARNLDKYDAKGEDRNRGLSVGFNTAKKYMVEFTDSQAKAWIRKRRMPRVSVQHCLRRYHLMNDEDMKLQLEHGMAPLNYLLMGT</sequence>
<evidence type="ECO:0000313" key="3">
    <source>
        <dbReference type="Proteomes" id="UP000265515"/>
    </source>
</evidence>
<dbReference type="AlphaFoldDB" id="A0A388JUI2"/>
<organism evidence="2 3">
    <name type="scientific">Chara braunii</name>
    <name type="common">Braun's stonewort</name>
    <dbReference type="NCBI Taxonomy" id="69332"/>
    <lineage>
        <taxon>Eukaryota</taxon>
        <taxon>Viridiplantae</taxon>
        <taxon>Streptophyta</taxon>
        <taxon>Charophyceae</taxon>
        <taxon>Charales</taxon>
        <taxon>Characeae</taxon>
        <taxon>Chara</taxon>
    </lineage>
</organism>
<reference evidence="2 3" key="1">
    <citation type="journal article" date="2018" name="Cell">
        <title>The Chara Genome: Secondary Complexity and Implications for Plant Terrestrialization.</title>
        <authorList>
            <person name="Nishiyama T."/>
            <person name="Sakayama H."/>
            <person name="Vries J.D."/>
            <person name="Buschmann H."/>
            <person name="Saint-Marcoux D."/>
            <person name="Ullrich K.K."/>
            <person name="Haas F.B."/>
            <person name="Vanderstraeten L."/>
            <person name="Becker D."/>
            <person name="Lang D."/>
            <person name="Vosolsobe S."/>
            <person name="Rombauts S."/>
            <person name="Wilhelmsson P.K.I."/>
            <person name="Janitza P."/>
            <person name="Kern R."/>
            <person name="Heyl A."/>
            <person name="Rumpler F."/>
            <person name="Villalobos L.I.A.C."/>
            <person name="Clay J.M."/>
            <person name="Skokan R."/>
            <person name="Toyoda A."/>
            <person name="Suzuki Y."/>
            <person name="Kagoshima H."/>
            <person name="Schijlen E."/>
            <person name="Tajeshwar N."/>
            <person name="Catarino B."/>
            <person name="Hetherington A.J."/>
            <person name="Saltykova A."/>
            <person name="Bonnot C."/>
            <person name="Breuninger H."/>
            <person name="Symeonidi A."/>
            <person name="Radhakrishnan G.V."/>
            <person name="Van Nieuwerburgh F."/>
            <person name="Deforce D."/>
            <person name="Chang C."/>
            <person name="Karol K.G."/>
            <person name="Hedrich R."/>
            <person name="Ulvskov P."/>
            <person name="Glockner G."/>
            <person name="Delwiche C.F."/>
            <person name="Petrasek J."/>
            <person name="Van de Peer Y."/>
            <person name="Friml J."/>
            <person name="Beilby M."/>
            <person name="Dolan L."/>
            <person name="Kohara Y."/>
            <person name="Sugano S."/>
            <person name="Fujiyama A."/>
            <person name="Delaux P.-M."/>
            <person name="Quint M."/>
            <person name="TheiBen G."/>
            <person name="Hagemann M."/>
            <person name="Harholt J."/>
            <person name="Dunand C."/>
            <person name="Zachgo S."/>
            <person name="Langdale J."/>
            <person name="Maumus F."/>
            <person name="Straeten D.V.D."/>
            <person name="Gould S.B."/>
            <person name="Rensing S.A."/>
        </authorList>
    </citation>
    <scope>NUCLEOTIDE SEQUENCE [LARGE SCALE GENOMIC DNA]</scope>
    <source>
        <strain evidence="2 3">S276</strain>
    </source>
</reference>
<proteinExistence type="predicted"/>
<dbReference type="EMBL" id="BFEA01000020">
    <property type="protein sequence ID" value="GBG61464.1"/>
    <property type="molecule type" value="Genomic_DNA"/>
</dbReference>
<feature type="region of interest" description="Disordered" evidence="1">
    <location>
        <begin position="805"/>
        <end position="825"/>
    </location>
</feature>
<comment type="caution">
    <text evidence="2">The sequence shown here is derived from an EMBL/GenBank/DDBJ whole genome shotgun (WGS) entry which is preliminary data.</text>
</comment>
<gene>
    <name evidence="2" type="ORF">CBR_g21808</name>
</gene>
<protein>
    <submittedName>
        <fullName evidence="2">Uncharacterized protein</fullName>
    </submittedName>
</protein>